<dbReference type="EMBL" id="LBWB01000007">
    <property type="protein sequence ID" value="KKR01054.1"/>
    <property type="molecule type" value="Genomic_DNA"/>
</dbReference>
<proteinExistence type="predicted"/>
<name>A0A0G0MAB2_9BACT</name>
<feature type="transmembrane region" description="Helical" evidence="1">
    <location>
        <begin position="6"/>
        <end position="22"/>
    </location>
</feature>
<reference evidence="2 3" key="1">
    <citation type="journal article" date="2015" name="Nature">
        <title>rRNA introns, odd ribosomes, and small enigmatic genomes across a large radiation of phyla.</title>
        <authorList>
            <person name="Brown C.T."/>
            <person name="Hug L.A."/>
            <person name="Thomas B.C."/>
            <person name="Sharon I."/>
            <person name="Castelle C.J."/>
            <person name="Singh A."/>
            <person name="Wilkins M.J."/>
            <person name="Williams K.H."/>
            <person name="Banfield J.F."/>
        </authorList>
    </citation>
    <scope>NUCLEOTIDE SEQUENCE [LARGE SCALE GENOMIC DNA]</scope>
</reference>
<feature type="transmembrane region" description="Helical" evidence="1">
    <location>
        <begin position="53"/>
        <end position="72"/>
    </location>
</feature>
<organism evidence="2 3">
    <name type="scientific">Candidatus Woesebacteria bacterium GW2011_GWB1_39_12</name>
    <dbReference type="NCBI Taxonomy" id="1618574"/>
    <lineage>
        <taxon>Bacteria</taxon>
        <taxon>Candidatus Woeseibacteriota</taxon>
    </lineage>
</organism>
<feature type="transmembrane region" description="Helical" evidence="1">
    <location>
        <begin position="79"/>
        <end position="100"/>
    </location>
</feature>
<sequence>MKKAIIFIKVITIINIILLGFPKEIQAHCPLCVAGAAAGITLTRWVGVDDSITGIWIGAFLGASAFWLLRLLGQRNKIFFNRFVGAGIYILIFITTLWSFYKFKLVIRMDSIFGFDKLTFGMVLGSAVFYLVDLVNIILKRKNGKSLFPYQSMVFSLGSIVVTSLGVFVLINYFI</sequence>
<keyword evidence="1" id="KW-1133">Transmembrane helix</keyword>
<protein>
    <submittedName>
        <fullName evidence="2">Uncharacterized protein</fullName>
    </submittedName>
</protein>
<evidence type="ECO:0000256" key="1">
    <source>
        <dbReference type="SAM" id="Phobius"/>
    </source>
</evidence>
<keyword evidence="1" id="KW-0472">Membrane</keyword>
<dbReference type="Proteomes" id="UP000033881">
    <property type="component" value="Unassembled WGS sequence"/>
</dbReference>
<feature type="transmembrane region" description="Helical" evidence="1">
    <location>
        <begin position="120"/>
        <end position="139"/>
    </location>
</feature>
<dbReference type="STRING" id="1618574.UT24_C0007G0016"/>
<gene>
    <name evidence="2" type="ORF">UT24_C0007G0016</name>
</gene>
<feature type="transmembrane region" description="Helical" evidence="1">
    <location>
        <begin position="29"/>
        <end position="47"/>
    </location>
</feature>
<dbReference type="AlphaFoldDB" id="A0A0G0MAB2"/>
<keyword evidence="1" id="KW-0812">Transmembrane</keyword>
<comment type="caution">
    <text evidence="2">The sequence shown here is derived from an EMBL/GenBank/DDBJ whole genome shotgun (WGS) entry which is preliminary data.</text>
</comment>
<feature type="transmembrane region" description="Helical" evidence="1">
    <location>
        <begin position="151"/>
        <end position="174"/>
    </location>
</feature>
<evidence type="ECO:0000313" key="3">
    <source>
        <dbReference type="Proteomes" id="UP000033881"/>
    </source>
</evidence>
<evidence type="ECO:0000313" key="2">
    <source>
        <dbReference type="EMBL" id="KKR01054.1"/>
    </source>
</evidence>
<accession>A0A0G0MAB2</accession>